<comment type="caution">
    <text evidence="6">The sequence shown here is derived from an EMBL/GenBank/DDBJ whole genome shotgun (WGS) entry which is preliminary data.</text>
</comment>
<evidence type="ECO:0000313" key="6">
    <source>
        <dbReference type="EMBL" id="MBB6097976.1"/>
    </source>
</evidence>
<dbReference type="PROSITE" id="PS51000">
    <property type="entry name" value="HTH_DEOR_2"/>
    <property type="match status" value="1"/>
</dbReference>
<dbReference type="GO" id="GO:0003700">
    <property type="term" value="F:DNA-binding transcription factor activity"/>
    <property type="evidence" value="ECO:0007669"/>
    <property type="project" value="InterPro"/>
</dbReference>
<keyword evidence="4" id="KW-0804">Transcription</keyword>
<dbReference type="InterPro" id="IPR001034">
    <property type="entry name" value="DeoR_HTH"/>
</dbReference>
<evidence type="ECO:0000256" key="1">
    <source>
        <dbReference type="ARBA" id="ARBA00022491"/>
    </source>
</evidence>
<evidence type="ECO:0000256" key="3">
    <source>
        <dbReference type="ARBA" id="ARBA00023125"/>
    </source>
</evidence>
<evidence type="ECO:0000313" key="7">
    <source>
        <dbReference type="Proteomes" id="UP000569951"/>
    </source>
</evidence>
<dbReference type="SMART" id="SM00420">
    <property type="entry name" value="HTH_DEOR"/>
    <property type="match status" value="1"/>
</dbReference>
<dbReference type="SUPFAM" id="SSF46785">
    <property type="entry name" value="Winged helix' DNA-binding domain"/>
    <property type="match status" value="1"/>
</dbReference>
<dbReference type="Pfam" id="PF08220">
    <property type="entry name" value="HTH_DeoR"/>
    <property type="match status" value="1"/>
</dbReference>
<dbReference type="InterPro" id="IPR036388">
    <property type="entry name" value="WH-like_DNA-bd_sf"/>
</dbReference>
<keyword evidence="3" id="KW-0238">DNA-binding</keyword>
<keyword evidence="1" id="KW-0678">Repressor</keyword>
<keyword evidence="7" id="KW-1185">Reference proteome</keyword>
<accession>A0A841HYM3</accession>
<dbReference type="AlphaFoldDB" id="A0A841HYM3"/>
<gene>
    <name evidence="6" type="ORF">HNR42_001399</name>
</gene>
<name>A0A841HYM3_9DEIO</name>
<dbReference type="RefSeq" id="WP_183985935.1">
    <property type="nucleotide sequence ID" value="NZ_JACHHG010000004.1"/>
</dbReference>
<organism evidence="6 7">
    <name type="scientific">Deinobacterium chartae</name>
    <dbReference type="NCBI Taxonomy" id="521158"/>
    <lineage>
        <taxon>Bacteria</taxon>
        <taxon>Thermotogati</taxon>
        <taxon>Deinococcota</taxon>
        <taxon>Deinococci</taxon>
        <taxon>Deinococcales</taxon>
        <taxon>Deinococcaceae</taxon>
        <taxon>Deinobacterium</taxon>
    </lineage>
</organism>
<dbReference type="PROSITE" id="PS00894">
    <property type="entry name" value="HTH_DEOR_1"/>
    <property type="match status" value="1"/>
</dbReference>
<dbReference type="InterPro" id="IPR037171">
    <property type="entry name" value="NagB/RpiA_transferase-like"/>
</dbReference>
<evidence type="ECO:0000256" key="4">
    <source>
        <dbReference type="ARBA" id="ARBA00023163"/>
    </source>
</evidence>
<evidence type="ECO:0000259" key="5">
    <source>
        <dbReference type="PROSITE" id="PS51000"/>
    </source>
</evidence>
<dbReference type="Pfam" id="PF00455">
    <property type="entry name" value="DeoRC"/>
    <property type="match status" value="1"/>
</dbReference>
<keyword evidence="2" id="KW-0805">Transcription regulation</keyword>
<dbReference type="InterPro" id="IPR050313">
    <property type="entry name" value="Carb_Metab_HTH_regulators"/>
</dbReference>
<dbReference type="GO" id="GO:0003677">
    <property type="term" value="F:DNA binding"/>
    <property type="evidence" value="ECO:0007669"/>
    <property type="project" value="UniProtKB-KW"/>
</dbReference>
<feature type="domain" description="HTH deoR-type" evidence="5">
    <location>
        <begin position="3"/>
        <end position="58"/>
    </location>
</feature>
<dbReference type="Gene3D" id="1.10.10.10">
    <property type="entry name" value="Winged helix-like DNA-binding domain superfamily/Winged helix DNA-binding domain"/>
    <property type="match status" value="1"/>
</dbReference>
<dbReference type="InterPro" id="IPR036390">
    <property type="entry name" value="WH_DNA-bd_sf"/>
</dbReference>
<dbReference type="PANTHER" id="PTHR30363:SF4">
    <property type="entry name" value="GLYCEROL-3-PHOSPHATE REGULON REPRESSOR"/>
    <property type="match status" value="1"/>
</dbReference>
<dbReference type="SUPFAM" id="SSF100950">
    <property type="entry name" value="NagB/RpiA/CoA transferase-like"/>
    <property type="match status" value="1"/>
</dbReference>
<dbReference type="PANTHER" id="PTHR30363">
    <property type="entry name" value="HTH-TYPE TRANSCRIPTIONAL REGULATOR SRLR-RELATED"/>
    <property type="match status" value="1"/>
</dbReference>
<dbReference type="InterPro" id="IPR014036">
    <property type="entry name" value="DeoR-like_C"/>
</dbReference>
<dbReference type="InterPro" id="IPR018356">
    <property type="entry name" value="Tscrpt_reg_HTH_DeoR_CS"/>
</dbReference>
<dbReference type="SMART" id="SM01134">
    <property type="entry name" value="DeoRC"/>
    <property type="match status" value="1"/>
</dbReference>
<reference evidence="6 7" key="1">
    <citation type="submission" date="2020-08" db="EMBL/GenBank/DDBJ databases">
        <title>Genomic Encyclopedia of Type Strains, Phase IV (KMG-IV): sequencing the most valuable type-strain genomes for metagenomic binning, comparative biology and taxonomic classification.</title>
        <authorList>
            <person name="Goeker M."/>
        </authorList>
    </citation>
    <scope>NUCLEOTIDE SEQUENCE [LARGE SCALE GENOMIC DNA]</scope>
    <source>
        <strain evidence="6 7">DSM 21458</strain>
    </source>
</reference>
<proteinExistence type="predicted"/>
<protein>
    <submittedName>
        <fullName evidence="6">DeoR/GlpR family transcriptional regulator of sugar metabolism</fullName>
    </submittedName>
</protein>
<dbReference type="EMBL" id="JACHHG010000004">
    <property type="protein sequence ID" value="MBB6097976.1"/>
    <property type="molecule type" value="Genomic_DNA"/>
</dbReference>
<sequence length="247" mass="26567">MFAQERQTRILEELTRLGRVEVSDLAARYAVSEHTVRRDLKALEERGFLQKTHGGAVALRTAHLDWNARSAALPQAKEQIGRAAAERITAGQSVLLDAGSTTLALAQCLQARPLTVITNSLDIAALFDRDPEVRLIVTGGAWDARARAFRGHAAEQALAGYRADWTVLGTCALHLQAGATVLEEADAALKRAMVAAGLRTLLLADHTKRDQTVPHRVLAPQDLGTVVTDRPWPELAALGVQVVVAAG</sequence>
<dbReference type="PRINTS" id="PR00037">
    <property type="entry name" value="HTHLACR"/>
</dbReference>
<evidence type="ECO:0000256" key="2">
    <source>
        <dbReference type="ARBA" id="ARBA00023015"/>
    </source>
</evidence>
<dbReference type="Proteomes" id="UP000569951">
    <property type="component" value="Unassembled WGS sequence"/>
</dbReference>